<sequence length="120" mass="13744">MSKLAAFREAERKLQEQMQLLEKLKADSSLKKELEFRDELEKLMKKYGMSLRNIIEILDPSAVANRPAGQASSIRRPRSVKVYRNPETGEVVETKGGNHRVLKAWKEQYGADTVNAWLQA</sequence>
<accession>A0A218MAP1</accession>
<dbReference type="AlphaFoldDB" id="A0A218MAP1"/>
<evidence type="ECO:0000313" key="2">
    <source>
        <dbReference type="EMBL" id="ASD54058.1"/>
    </source>
</evidence>
<dbReference type="GeneID" id="77224147"/>
<proteinExistence type="predicted"/>
<protein>
    <submittedName>
        <fullName evidence="2">H-NS family transcriptional regulator</fullName>
    </submittedName>
</protein>
<dbReference type="NCBIfam" id="NF041859">
    <property type="entry name" value="silencer_MvaTU"/>
    <property type="match status" value="1"/>
</dbReference>
<reference evidence="2" key="1">
    <citation type="journal article" date="2018" name="Virulence">
        <title>Coexistence of two novel resistance plasmids, blaKPC-2-carrying p14057A and tetA(A) -carrying p14057B, in Pseudomonas aeruginosa.</title>
        <authorList>
            <person name="Shi L."/>
            <person name="Liang Q."/>
            <person name="Feng J."/>
            <person name="Zhan Z."/>
            <person name="Zhao Y."/>
            <person name="Yang W."/>
            <person name="Yang H."/>
            <person name="Chen Y."/>
            <person name="Huang M."/>
            <person name="Tong Y."/>
            <person name="Li X."/>
            <person name="Yin Z."/>
            <person name="Wang J."/>
            <person name="Zhou D."/>
        </authorList>
    </citation>
    <scope>NUCLEOTIDE SEQUENCE</scope>
    <source>
        <plasmid evidence="2">p14057A</plasmid>
    </source>
</reference>
<name>A0A218MAP1_PSEAI</name>
<feature type="domain" description="MvaT DNA-binding" evidence="1">
    <location>
        <begin position="81"/>
        <end position="117"/>
    </location>
</feature>
<geneLocation type="plasmid" evidence="2">
    <name>p14057A</name>
</geneLocation>
<dbReference type="RefSeq" id="WP_033949742.1">
    <property type="nucleotide sequence ID" value="NZ_CAADKB010000055.1"/>
</dbReference>
<dbReference type="EMBL" id="KY296095">
    <property type="protein sequence ID" value="ASD54058.1"/>
    <property type="molecule type" value="Genomic_DNA"/>
</dbReference>
<keyword evidence="2" id="KW-0614">Plasmid</keyword>
<dbReference type="KEGG" id="ppaa:B7D75_29135"/>
<evidence type="ECO:0000259" key="1">
    <source>
        <dbReference type="Pfam" id="PF22055"/>
    </source>
</evidence>
<organism evidence="2">
    <name type="scientific">Pseudomonas aeruginosa</name>
    <dbReference type="NCBI Taxonomy" id="287"/>
    <lineage>
        <taxon>Bacteria</taxon>
        <taxon>Pseudomonadati</taxon>
        <taxon>Pseudomonadota</taxon>
        <taxon>Gammaproteobacteria</taxon>
        <taxon>Pseudomonadales</taxon>
        <taxon>Pseudomonadaceae</taxon>
        <taxon>Pseudomonas</taxon>
    </lineage>
</organism>
<dbReference type="CDD" id="cd16170">
    <property type="entry name" value="MvaT_DBD"/>
    <property type="match status" value="1"/>
</dbReference>
<dbReference type="InterPro" id="IPR035616">
    <property type="entry name" value="MvaT_DBD"/>
</dbReference>
<dbReference type="Pfam" id="PF22055">
    <property type="entry name" value="MvaT_DBD"/>
    <property type="match status" value="1"/>
</dbReference>